<dbReference type="Gene3D" id="1.10.10.600">
    <property type="entry name" value="IscX-like"/>
    <property type="match status" value="1"/>
</dbReference>
<dbReference type="GO" id="GO:0016226">
    <property type="term" value="P:iron-sulfur cluster assembly"/>
    <property type="evidence" value="ECO:0007669"/>
    <property type="project" value="InterPro"/>
</dbReference>
<dbReference type="InterPro" id="IPR007479">
    <property type="entry name" value="ISC_FeS_clus_asmbl_IscsX"/>
</dbReference>
<sequence length="79" mass="9097">MPDTFHWLDMQRIAEELADAHPGAEPYGVNFVELRQMVEGLSGFAAQPGHPVNERILEEIQRLWHEEIEDLRGDEDSNL</sequence>
<name>A0A3B1DY44_9ZZZZ</name>
<organism evidence="1">
    <name type="scientific">hydrothermal vent metagenome</name>
    <dbReference type="NCBI Taxonomy" id="652676"/>
    <lineage>
        <taxon>unclassified sequences</taxon>
        <taxon>metagenomes</taxon>
        <taxon>ecological metagenomes</taxon>
    </lineage>
</organism>
<reference evidence="1" key="1">
    <citation type="submission" date="2018-06" db="EMBL/GenBank/DDBJ databases">
        <authorList>
            <person name="Zhirakovskaya E."/>
        </authorList>
    </citation>
    <scope>NUCLEOTIDE SEQUENCE</scope>
</reference>
<evidence type="ECO:0000313" key="1">
    <source>
        <dbReference type="EMBL" id="VAX40470.1"/>
    </source>
</evidence>
<accession>A0A3B1DY44</accession>
<proteinExistence type="predicted"/>
<dbReference type="PANTHER" id="PTHR37532">
    <property type="entry name" value="PROTEIN ISCX"/>
    <property type="match status" value="1"/>
</dbReference>
<dbReference type="PANTHER" id="PTHR37532:SF1">
    <property type="entry name" value="PROTEIN ISCX"/>
    <property type="match status" value="1"/>
</dbReference>
<dbReference type="AlphaFoldDB" id="A0A3B1DY44"/>
<dbReference type="NCBIfam" id="TIGR03412">
    <property type="entry name" value="iscX_yfhJ"/>
    <property type="match status" value="1"/>
</dbReference>
<gene>
    <name evidence="1" type="ORF">MNBD_PLANCTO03-2260</name>
</gene>
<dbReference type="GO" id="GO:0005829">
    <property type="term" value="C:cytosol"/>
    <property type="evidence" value="ECO:0007669"/>
    <property type="project" value="TreeGrafter"/>
</dbReference>
<dbReference type="Pfam" id="PF04384">
    <property type="entry name" value="Fe-S_assembly"/>
    <property type="match status" value="1"/>
</dbReference>
<dbReference type="SUPFAM" id="SSF140319">
    <property type="entry name" value="IscX-like"/>
    <property type="match status" value="1"/>
</dbReference>
<dbReference type="GO" id="GO:0008198">
    <property type="term" value="F:ferrous iron binding"/>
    <property type="evidence" value="ECO:0007669"/>
    <property type="project" value="TreeGrafter"/>
</dbReference>
<protein>
    <recommendedName>
        <fullName evidence="2">Protein IscX, believed to be involved in assembly of Fe-S clusters</fullName>
    </recommendedName>
</protein>
<dbReference type="EMBL" id="UOGK01000397">
    <property type="protein sequence ID" value="VAX40470.1"/>
    <property type="molecule type" value="Genomic_DNA"/>
</dbReference>
<evidence type="ECO:0008006" key="2">
    <source>
        <dbReference type="Google" id="ProtNLM"/>
    </source>
</evidence>
<dbReference type="InterPro" id="IPR036762">
    <property type="entry name" value="IscX-like_sf"/>
</dbReference>